<comment type="caution">
    <text evidence="1">The sequence shown here is derived from an EMBL/GenBank/DDBJ whole genome shotgun (WGS) entry which is preliminary data.</text>
</comment>
<evidence type="ECO:0000313" key="2">
    <source>
        <dbReference type="Proteomes" id="UP001597231"/>
    </source>
</evidence>
<dbReference type="Proteomes" id="UP001597231">
    <property type="component" value="Unassembled WGS sequence"/>
</dbReference>
<reference evidence="2" key="1">
    <citation type="journal article" date="2019" name="Int. J. Syst. Evol. Microbiol.">
        <title>The Global Catalogue of Microorganisms (GCM) 10K type strain sequencing project: providing services to taxonomists for standard genome sequencing and annotation.</title>
        <authorList>
            <consortium name="The Broad Institute Genomics Platform"/>
            <consortium name="The Broad Institute Genome Sequencing Center for Infectious Disease"/>
            <person name="Wu L."/>
            <person name="Ma J."/>
        </authorList>
    </citation>
    <scope>NUCLEOTIDE SEQUENCE [LARGE SCALE GENOMIC DNA]</scope>
    <source>
        <strain evidence="2">CCUG 53915</strain>
    </source>
</reference>
<name>A0ABW3TY89_9BACL</name>
<keyword evidence="2" id="KW-1185">Reference proteome</keyword>
<dbReference type="EMBL" id="JBHTLT010000063">
    <property type="protein sequence ID" value="MFD1205700.1"/>
    <property type="molecule type" value="Genomic_DNA"/>
</dbReference>
<dbReference type="RefSeq" id="WP_381480967.1">
    <property type="nucleotide sequence ID" value="NZ_JBHTLT010000063.1"/>
</dbReference>
<evidence type="ECO:0000313" key="1">
    <source>
        <dbReference type="EMBL" id="MFD1205700.1"/>
    </source>
</evidence>
<protein>
    <submittedName>
        <fullName evidence="1">Uncharacterized protein</fullName>
    </submittedName>
</protein>
<gene>
    <name evidence="1" type="ORF">ACFQ38_11375</name>
</gene>
<proteinExistence type="predicted"/>
<organism evidence="1 2">
    <name type="scientific">Sporosarcina contaminans</name>
    <dbReference type="NCBI Taxonomy" id="633403"/>
    <lineage>
        <taxon>Bacteria</taxon>
        <taxon>Bacillati</taxon>
        <taxon>Bacillota</taxon>
        <taxon>Bacilli</taxon>
        <taxon>Bacillales</taxon>
        <taxon>Caryophanaceae</taxon>
        <taxon>Sporosarcina</taxon>
    </lineage>
</organism>
<sequence length="127" mass="14876">MCKPSKYINEICPGCHPQGYELSLAKFTGEKDIVEASNADESYIEYLYECCQCGTKVWVDEQWMKRNAVGSSNVDVIHQRREYIKRKDVQLDNITDAHKYTRRLSRIMQYHKLLTDLEVLAVEKLLK</sequence>
<accession>A0ABW3TY89</accession>